<keyword evidence="2" id="KW-1003">Cell membrane</keyword>
<protein>
    <submittedName>
        <fullName evidence="8">EamA family transporter</fullName>
    </submittedName>
</protein>
<dbReference type="PANTHER" id="PTHR32322:SF18">
    <property type="entry name" value="S-ADENOSYLMETHIONINE_S-ADENOSYLHOMOCYSTEINE TRANSPORTER"/>
    <property type="match status" value="1"/>
</dbReference>
<keyword evidence="4 6" id="KW-1133">Transmembrane helix</keyword>
<dbReference type="PANTHER" id="PTHR32322">
    <property type="entry name" value="INNER MEMBRANE TRANSPORTER"/>
    <property type="match status" value="1"/>
</dbReference>
<feature type="transmembrane region" description="Helical" evidence="6">
    <location>
        <begin position="187"/>
        <end position="204"/>
    </location>
</feature>
<feature type="transmembrane region" description="Helical" evidence="6">
    <location>
        <begin position="41"/>
        <end position="58"/>
    </location>
</feature>
<organism evidence="8 9">
    <name type="scientific">Alistipes putredinis</name>
    <dbReference type="NCBI Taxonomy" id="28117"/>
    <lineage>
        <taxon>Bacteria</taxon>
        <taxon>Pseudomonadati</taxon>
        <taxon>Bacteroidota</taxon>
        <taxon>Bacteroidia</taxon>
        <taxon>Bacteroidales</taxon>
        <taxon>Rikenellaceae</taxon>
        <taxon>Alistipes</taxon>
    </lineage>
</organism>
<gene>
    <name evidence="8" type="ORF">BHV66_01320</name>
</gene>
<feature type="domain" description="EamA" evidence="7">
    <location>
        <begin position="7"/>
        <end position="141"/>
    </location>
</feature>
<evidence type="ECO:0000256" key="5">
    <source>
        <dbReference type="ARBA" id="ARBA00023136"/>
    </source>
</evidence>
<dbReference type="GO" id="GO:0005886">
    <property type="term" value="C:plasma membrane"/>
    <property type="evidence" value="ECO:0007669"/>
    <property type="project" value="UniProtKB-SubCell"/>
</dbReference>
<sequence length="314" mass="33861">MQTINWKGHGAMFGANAIWGLMSPVAKFVMLGGIVTPLAVTDLRIVGAMILFWILSFFRKSEHVPPKDLAKLFGASLLGVVLNQGSFILGVGMTSPVNASIITTSMPLWAMILAAIFLKEPITAKKVLGIAAGASGALLLVLGSGNTDSAGGHSVAGDLLVLFAQLSYALYFVLYKNFVTRYSLTTIMKWMFTFATLCILPFTGRDLLSTDWQALSAAAIGSLAFIVVGSTFLSYMLIIVGQKNLRPTVAGMYNYIQPLVATLVAVCWGMETFDPTKICSVLLIFSGVYLVTTSRSRADAEKSRLQPESPRKRQ</sequence>
<evidence type="ECO:0000256" key="2">
    <source>
        <dbReference type="ARBA" id="ARBA00022475"/>
    </source>
</evidence>
<dbReference type="SUPFAM" id="SSF103481">
    <property type="entry name" value="Multidrug resistance efflux transporter EmrE"/>
    <property type="match status" value="2"/>
</dbReference>
<feature type="transmembrane region" description="Helical" evidence="6">
    <location>
        <begin position="12"/>
        <end position="35"/>
    </location>
</feature>
<feature type="transmembrane region" description="Helical" evidence="6">
    <location>
        <begin position="70"/>
        <end position="93"/>
    </location>
</feature>
<keyword evidence="5 6" id="KW-0472">Membrane</keyword>
<feature type="transmembrane region" description="Helical" evidence="6">
    <location>
        <begin position="216"/>
        <end position="240"/>
    </location>
</feature>
<evidence type="ECO:0000313" key="9">
    <source>
        <dbReference type="Proteomes" id="UP000187417"/>
    </source>
</evidence>
<accession>A0A1Q6FCZ5</accession>
<dbReference type="InterPro" id="IPR037185">
    <property type="entry name" value="EmrE-like"/>
</dbReference>
<comment type="caution">
    <text evidence="8">The sequence shown here is derived from an EMBL/GenBank/DDBJ whole genome shotgun (WGS) entry which is preliminary data.</text>
</comment>
<evidence type="ECO:0000259" key="7">
    <source>
        <dbReference type="Pfam" id="PF00892"/>
    </source>
</evidence>
<evidence type="ECO:0000256" key="4">
    <source>
        <dbReference type="ARBA" id="ARBA00022989"/>
    </source>
</evidence>
<dbReference type="STRING" id="28117.BHV66_01320"/>
<dbReference type="RefSeq" id="WP_004327508.1">
    <property type="nucleotide sequence ID" value="NZ_BAAFKT010000020.1"/>
</dbReference>
<dbReference type="InterPro" id="IPR050638">
    <property type="entry name" value="AA-Vitamin_Transporters"/>
</dbReference>
<dbReference type="InterPro" id="IPR000620">
    <property type="entry name" value="EamA_dom"/>
</dbReference>
<dbReference type="AlphaFoldDB" id="A0A1Q6FCZ5"/>
<feature type="transmembrane region" description="Helical" evidence="6">
    <location>
        <begin position="99"/>
        <end position="118"/>
    </location>
</feature>
<evidence type="ECO:0000256" key="3">
    <source>
        <dbReference type="ARBA" id="ARBA00022692"/>
    </source>
</evidence>
<reference evidence="8 9" key="1">
    <citation type="journal article" date="2016" name="Nat. Biotechnol.">
        <title>Measurement of bacterial replication rates in microbial communities.</title>
        <authorList>
            <person name="Brown C.T."/>
            <person name="Olm M.R."/>
            <person name="Thomas B.C."/>
            <person name="Banfield J.F."/>
        </authorList>
    </citation>
    <scope>NUCLEOTIDE SEQUENCE [LARGE SCALE GENOMIC DNA]</scope>
    <source>
        <strain evidence="8">CAG:67_53_122</strain>
    </source>
</reference>
<feature type="transmembrane region" description="Helical" evidence="6">
    <location>
        <begin position="127"/>
        <end position="143"/>
    </location>
</feature>
<dbReference type="EMBL" id="MNQH01000001">
    <property type="protein sequence ID" value="OKY96733.1"/>
    <property type="molecule type" value="Genomic_DNA"/>
</dbReference>
<evidence type="ECO:0000313" key="8">
    <source>
        <dbReference type="EMBL" id="OKY96733.1"/>
    </source>
</evidence>
<comment type="subcellular location">
    <subcellularLocation>
        <location evidence="1">Cell membrane</location>
        <topology evidence="1">Multi-pass membrane protein</topology>
    </subcellularLocation>
</comment>
<evidence type="ECO:0000256" key="1">
    <source>
        <dbReference type="ARBA" id="ARBA00004651"/>
    </source>
</evidence>
<dbReference type="Pfam" id="PF00892">
    <property type="entry name" value="EamA"/>
    <property type="match status" value="2"/>
</dbReference>
<feature type="domain" description="EamA" evidence="7">
    <location>
        <begin position="156"/>
        <end position="292"/>
    </location>
</feature>
<proteinExistence type="predicted"/>
<dbReference type="Proteomes" id="UP000187417">
    <property type="component" value="Unassembled WGS sequence"/>
</dbReference>
<name>A0A1Q6FCZ5_9BACT</name>
<feature type="transmembrane region" description="Helical" evidence="6">
    <location>
        <begin position="155"/>
        <end position="175"/>
    </location>
</feature>
<dbReference type="GeneID" id="73802141"/>
<evidence type="ECO:0000256" key="6">
    <source>
        <dbReference type="SAM" id="Phobius"/>
    </source>
</evidence>
<keyword evidence="3 6" id="KW-0812">Transmembrane</keyword>